<comment type="caution">
    <text evidence="5">The sequence shown here is derived from an EMBL/GenBank/DDBJ whole genome shotgun (WGS) entry which is preliminary data.</text>
</comment>
<gene>
    <name evidence="5" type="ORF">SEMRO_828_G207980.1</name>
</gene>
<feature type="compositionally biased region" description="Polar residues" evidence="4">
    <location>
        <begin position="172"/>
        <end position="181"/>
    </location>
</feature>
<dbReference type="PROSITE" id="PS50293">
    <property type="entry name" value="TPR_REGION"/>
    <property type="match status" value="1"/>
</dbReference>
<reference evidence="5" key="1">
    <citation type="submission" date="2020-06" db="EMBL/GenBank/DDBJ databases">
        <authorList>
            <consortium name="Plant Systems Biology data submission"/>
        </authorList>
    </citation>
    <scope>NUCLEOTIDE SEQUENCE</scope>
    <source>
        <strain evidence="5">D6</strain>
    </source>
</reference>
<evidence type="ECO:0000256" key="2">
    <source>
        <dbReference type="ARBA" id="ARBA00022803"/>
    </source>
</evidence>
<evidence type="ECO:0000256" key="4">
    <source>
        <dbReference type="SAM" id="MobiDB-lite"/>
    </source>
</evidence>
<dbReference type="InterPro" id="IPR019734">
    <property type="entry name" value="TPR_rpt"/>
</dbReference>
<feature type="region of interest" description="Disordered" evidence="4">
    <location>
        <begin position="630"/>
        <end position="656"/>
    </location>
</feature>
<dbReference type="SUPFAM" id="SSF48452">
    <property type="entry name" value="TPR-like"/>
    <property type="match status" value="2"/>
</dbReference>
<dbReference type="OrthoDB" id="10684434at2759"/>
<name>A0A9N8E9N1_9STRA</name>
<feature type="region of interest" description="Disordered" evidence="4">
    <location>
        <begin position="1004"/>
        <end position="1058"/>
    </location>
</feature>
<feature type="compositionally biased region" description="Basic and acidic residues" evidence="4">
    <location>
        <begin position="9"/>
        <end position="19"/>
    </location>
</feature>
<evidence type="ECO:0000256" key="3">
    <source>
        <dbReference type="PROSITE-ProRule" id="PRU00339"/>
    </source>
</evidence>
<evidence type="ECO:0000256" key="1">
    <source>
        <dbReference type="ARBA" id="ARBA00022737"/>
    </source>
</evidence>
<dbReference type="SMART" id="SM00028">
    <property type="entry name" value="TPR"/>
    <property type="match status" value="7"/>
</dbReference>
<sequence>MPFRRSKQSRKEGLNESNHRSSRLYDGQEPVPWPLVVHHQSHVVPFTVPATPQKKDPNDTSGLTEFDTSFDETGFVVLQTDCTGRPNINVANGGGPNPQRRELVDLMKRTGGTAFIAPPKRDNDVVLLTPPKQKRNDRGASKKQLKKINSLEDLADQEESPATKTRRHQLALNISWSPSTKHPNKNPKGRLSISNKRGDLAVRRVKVNRKPVDGAKTTSPIKKATVIDNNTWKNTAGTDACEWIKFGDDEVIPSAFVSFSSMLSRPLTSSAVTLSMLSSKTTEGQEDCPVWNDPPDGMVRDSIYRHIQICMDLRADKKGTTNATAAKEAAKKTASPASIPVDVDDVCFVETADPETVDAVAIQNIMEGKPHGALDFLSVLLQDQRKERLATDSEVMLEGRIATTKSHCALVSLLAMSPKEAWQYSMSALQTHKKAGRPVQTAFATIELGLVFMGKDKLKEALRTWREALQLTCMTLGYDHGQVALLLSNMGCLHCCMGNNLASLRALEESLGLQRQLLRSIMPEDSVDMPLFNIATTLGNLAILKAKFQNYDAAVGLLEEALAIQESILVTSEKVKGTTKKYLTWFEKLRDEADDVNERNDASFGCFPGPQPDLCNTGDRELALSIFGDSDGIPRRHEGTKHHQTTSQSNAGEDDNNFDCVELGSLVKRSAARQRVSDTVHRSLERSSDKMGEQSSLLSCISTSRKKQSILVDIDADSVIDAEFHLEEIHLQALDHLSRKEYKDAFDLFQMSLRSHKDKYGDVHHLVGTALHNCGIVNLMAGQYALAKPFFQEAVSVRTASLGETHPDVAASKYKLGLIQFAGGDPEGALASFADVMLHLGANPCTYGFLSEAKMLNNIGVVQFEIGQTLDSFQSFFRAYEVQKGLLKEGSHCAPVERGLASTLCNLGYVYAEQKQYSDALDAYQQALTMLKWHYPMKNAAIMTIQENIAHVKAYGAVSESDVLPKCTPLKAGVEDAPKFVFPSCTPVRDRSATAQSKVFGSCIPHGRDKLKRDGGNGKPPFPPRDTDKQQSQETRTMAHGDKEAQETIVQSKMPEKGVSLRIENDDEEEASFIQSAFGGCIPDVAELECNGENGQEAKSKLSSCFHME</sequence>
<dbReference type="PANTHER" id="PTHR45641:SF19">
    <property type="entry name" value="NEPHROCYSTIN-3"/>
    <property type="match status" value="1"/>
</dbReference>
<dbReference type="EMBL" id="CAICTM010000827">
    <property type="protein sequence ID" value="CAB9517067.1"/>
    <property type="molecule type" value="Genomic_DNA"/>
</dbReference>
<evidence type="ECO:0000313" key="6">
    <source>
        <dbReference type="Proteomes" id="UP001153069"/>
    </source>
</evidence>
<keyword evidence="6" id="KW-1185">Reference proteome</keyword>
<keyword evidence="2 3" id="KW-0802">TPR repeat</keyword>
<dbReference type="Pfam" id="PF13374">
    <property type="entry name" value="TPR_10"/>
    <property type="match status" value="1"/>
</dbReference>
<accession>A0A9N8E9N1</accession>
<evidence type="ECO:0000313" key="5">
    <source>
        <dbReference type="EMBL" id="CAB9517067.1"/>
    </source>
</evidence>
<protein>
    <submittedName>
        <fullName evidence="5">Kinesin light chain</fullName>
    </submittedName>
</protein>
<feature type="compositionally biased region" description="Basic and acidic residues" evidence="4">
    <location>
        <begin position="1025"/>
        <end position="1046"/>
    </location>
</feature>
<dbReference type="Pfam" id="PF13424">
    <property type="entry name" value="TPR_12"/>
    <property type="match status" value="1"/>
</dbReference>
<dbReference type="AlphaFoldDB" id="A0A9N8E9N1"/>
<keyword evidence="1" id="KW-0677">Repeat</keyword>
<feature type="compositionally biased region" description="Basic and acidic residues" evidence="4">
    <location>
        <begin position="1006"/>
        <end position="1016"/>
    </location>
</feature>
<proteinExistence type="predicted"/>
<feature type="repeat" description="TPR" evidence="3">
    <location>
        <begin position="901"/>
        <end position="934"/>
    </location>
</feature>
<dbReference type="InterPro" id="IPR011990">
    <property type="entry name" value="TPR-like_helical_dom_sf"/>
</dbReference>
<dbReference type="PROSITE" id="PS50005">
    <property type="entry name" value="TPR"/>
    <property type="match status" value="1"/>
</dbReference>
<feature type="region of interest" description="Disordered" evidence="4">
    <location>
        <begin position="129"/>
        <end position="197"/>
    </location>
</feature>
<dbReference type="Proteomes" id="UP001153069">
    <property type="component" value="Unassembled WGS sequence"/>
</dbReference>
<dbReference type="PANTHER" id="PTHR45641">
    <property type="entry name" value="TETRATRICOPEPTIDE REPEAT PROTEIN (AFU_ORTHOLOGUE AFUA_6G03870)"/>
    <property type="match status" value="1"/>
</dbReference>
<organism evidence="5 6">
    <name type="scientific">Seminavis robusta</name>
    <dbReference type="NCBI Taxonomy" id="568900"/>
    <lineage>
        <taxon>Eukaryota</taxon>
        <taxon>Sar</taxon>
        <taxon>Stramenopiles</taxon>
        <taxon>Ochrophyta</taxon>
        <taxon>Bacillariophyta</taxon>
        <taxon>Bacillariophyceae</taxon>
        <taxon>Bacillariophycidae</taxon>
        <taxon>Naviculales</taxon>
        <taxon>Naviculaceae</taxon>
        <taxon>Seminavis</taxon>
    </lineage>
</organism>
<dbReference type="Gene3D" id="1.25.40.10">
    <property type="entry name" value="Tetratricopeptide repeat domain"/>
    <property type="match status" value="3"/>
</dbReference>
<dbReference type="Pfam" id="PF00515">
    <property type="entry name" value="TPR_1"/>
    <property type="match status" value="1"/>
</dbReference>
<feature type="region of interest" description="Disordered" evidence="4">
    <location>
        <begin position="1"/>
        <end position="27"/>
    </location>
</feature>